<evidence type="ECO:0000313" key="13">
    <source>
        <dbReference type="Proteomes" id="UP000050761"/>
    </source>
</evidence>
<dbReference type="PANTHER" id="PTHR19229:SF36">
    <property type="entry name" value="ATP-BINDING CASSETTE SUB-FAMILY A MEMBER 2"/>
    <property type="match status" value="1"/>
</dbReference>
<gene>
    <name evidence="12" type="ORF">HPBE_LOCUS15723</name>
</gene>
<evidence type="ECO:0000256" key="10">
    <source>
        <dbReference type="SAM" id="Phobius"/>
    </source>
</evidence>
<dbReference type="InterPro" id="IPR026082">
    <property type="entry name" value="ABCA"/>
</dbReference>
<dbReference type="AlphaFoldDB" id="A0A183G2Z0"/>
<dbReference type="GO" id="GO:0016887">
    <property type="term" value="F:ATP hydrolysis activity"/>
    <property type="evidence" value="ECO:0007669"/>
    <property type="project" value="InterPro"/>
</dbReference>
<feature type="domain" description="ABC transporter" evidence="11">
    <location>
        <begin position="163"/>
        <end position="396"/>
    </location>
</feature>
<dbReference type="InterPro" id="IPR027417">
    <property type="entry name" value="P-loop_NTPase"/>
</dbReference>
<evidence type="ECO:0000256" key="4">
    <source>
        <dbReference type="ARBA" id="ARBA00022692"/>
    </source>
</evidence>
<name>A0A183G2Z0_HELPZ</name>
<keyword evidence="8 10" id="KW-1133">Transmembrane helix</keyword>
<evidence type="ECO:0000256" key="3">
    <source>
        <dbReference type="ARBA" id="ARBA00022448"/>
    </source>
</evidence>
<evidence type="ECO:0000256" key="7">
    <source>
        <dbReference type="ARBA" id="ARBA00022840"/>
    </source>
</evidence>
<dbReference type="Gene3D" id="3.40.50.300">
    <property type="entry name" value="P-loop containing nucleotide triphosphate hydrolases"/>
    <property type="match status" value="1"/>
</dbReference>
<dbReference type="InterPro" id="IPR003439">
    <property type="entry name" value="ABC_transporter-like_ATP-bd"/>
</dbReference>
<proteinExistence type="inferred from homology"/>
<evidence type="ECO:0000313" key="14">
    <source>
        <dbReference type="WBParaSite" id="HPBE_0001572401-mRNA-1"/>
    </source>
</evidence>
<keyword evidence="4 10" id="KW-0812">Transmembrane</keyword>
<keyword evidence="9 10" id="KW-0472">Membrane</keyword>
<organism evidence="13 14">
    <name type="scientific">Heligmosomoides polygyrus</name>
    <name type="common">Parasitic roundworm</name>
    <dbReference type="NCBI Taxonomy" id="6339"/>
    <lineage>
        <taxon>Eukaryota</taxon>
        <taxon>Metazoa</taxon>
        <taxon>Ecdysozoa</taxon>
        <taxon>Nematoda</taxon>
        <taxon>Chromadorea</taxon>
        <taxon>Rhabditida</taxon>
        <taxon>Rhabditina</taxon>
        <taxon>Rhabditomorpha</taxon>
        <taxon>Strongyloidea</taxon>
        <taxon>Heligmosomidae</taxon>
        <taxon>Heligmosomoides</taxon>
    </lineage>
</organism>
<dbReference type="InterPro" id="IPR003593">
    <property type="entry name" value="AAA+_ATPase"/>
</dbReference>
<dbReference type="CDD" id="cd03263">
    <property type="entry name" value="ABC_subfamily_A"/>
    <property type="match status" value="1"/>
</dbReference>
<dbReference type="GO" id="GO:0005524">
    <property type="term" value="F:ATP binding"/>
    <property type="evidence" value="ECO:0007669"/>
    <property type="project" value="UniProtKB-KW"/>
</dbReference>
<dbReference type="SMART" id="SM00382">
    <property type="entry name" value="AAA"/>
    <property type="match status" value="1"/>
</dbReference>
<dbReference type="EMBL" id="UZAH01029010">
    <property type="protein sequence ID" value="VDP03711.1"/>
    <property type="molecule type" value="Genomic_DNA"/>
</dbReference>
<evidence type="ECO:0000256" key="9">
    <source>
        <dbReference type="ARBA" id="ARBA00023136"/>
    </source>
</evidence>
<evidence type="ECO:0000256" key="2">
    <source>
        <dbReference type="ARBA" id="ARBA00008869"/>
    </source>
</evidence>
<keyword evidence="13" id="KW-1185">Reference proteome</keyword>
<reference evidence="12 13" key="1">
    <citation type="submission" date="2018-11" db="EMBL/GenBank/DDBJ databases">
        <authorList>
            <consortium name="Pathogen Informatics"/>
        </authorList>
    </citation>
    <scope>NUCLEOTIDE SEQUENCE [LARGE SCALE GENOMIC DNA]</scope>
</reference>
<evidence type="ECO:0000256" key="5">
    <source>
        <dbReference type="ARBA" id="ARBA00022737"/>
    </source>
</evidence>
<sequence length="539" mass="59721">MSYLFNNASTAYIVVTMGSLFLTMMLMLTTFCLQLFGADSPIFAEADATTRKFFSFFPPFALGRGILDTALNEYYNNFYAFAGQWWNVKSALERGILDNYFISMSITAVVASIITLLLSCCSAPRLRRPAVLKEYGEVEQESVTEERRSVRTIGAMERNALTVDSLEVCHRRSMFSKPHHAVRDVTWAVRKGECIGLLGVNGAGKTSTFRVLSGQQKADRGVVLLEREKLKPRAKAFTRIGYCPQFDALYTEFTPREHLEILARFHGYTALSVYQIAERLMEALDLSRYADTKCEALSGGTKRKLSLAQALIGDPMLLLLDEPTAGMDPKCRLFLWEIVYTLVREGRSIVLTTHSMSESEALCGKLAIMVNGEIKCVGSPLLIKTRHGTGYSIRFRLCSMVGEEKAKVVERFRSAFPKSILLETHATLLHFELPPPCDLSQLFHFAGANLSDLVLSFSVTQNSLDQAFVNFVKEQTDPGGQRSKQIAVSSGEVCVVAATSPSEHTIGGIHLQPQPLTPMPVTVCSHTTATETDQAKPKS</sequence>
<dbReference type="Pfam" id="PF00005">
    <property type="entry name" value="ABC_tran"/>
    <property type="match status" value="1"/>
</dbReference>
<keyword evidence="5" id="KW-0677">Repeat</keyword>
<accession>A0A3P7ZWR7</accession>
<dbReference type="PROSITE" id="PS50893">
    <property type="entry name" value="ABC_TRANSPORTER_2"/>
    <property type="match status" value="1"/>
</dbReference>
<dbReference type="FunFam" id="3.40.50.300:FF:000335">
    <property type="entry name" value="ATP binding cassette subfamily A member 5"/>
    <property type="match status" value="1"/>
</dbReference>
<feature type="transmembrane region" description="Helical" evidence="10">
    <location>
        <begin position="12"/>
        <end position="36"/>
    </location>
</feature>
<keyword evidence="6" id="KW-0547">Nucleotide-binding</keyword>
<evidence type="ECO:0000313" key="12">
    <source>
        <dbReference type="EMBL" id="VDP03711.1"/>
    </source>
</evidence>
<comment type="similarity">
    <text evidence="2">Belongs to the ABC transporter superfamily. ABCA family.</text>
</comment>
<feature type="transmembrane region" description="Helical" evidence="10">
    <location>
        <begin position="100"/>
        <end position="118"/>
    </location>
</feature>
<dbReference type="Proteomes" id="UP000050761">
    <property type="component" value="Unassembled WGS sequence"/>
</dbReference>
<dbReference type="WBParaSite" id="HPBE_0001572401-mRNA-1">
    <property type="protein sequence ID" value="HPBE_0001572401-mRNA-1"/>
    <property type="gene ID" value="HPBE_0001572401"/>
</dbReference>
<evidence type="ECO:0000256" key="1">
    <source>
        <dbReference type="ARBA" id="ARBA00004141"/>
    </source>
</evidence>
<reference evidence="14" key="2">
    <citation type="submission" date="2019-09" db="UniProtKB">
        <authorList>
            <consortium name="WormBaseParasite"/>
        </authorList>
    </citation>
    <scope>IDENTIFICATION</scope>
</reference>
<dbReference type="GO" id="GO:0005319">
    <property type="term" value="F:lipid transporter activity"/>
    <property type="evidence" value="ECO:0007669"/>
    <property type="project" value="TreeGrafter"/>
</dbReference>
<dbReference type="PANTHER" id="PTHR19229">
    <property type="entry name" value="ATP-BINDING CASSETTE TRANSPORTER SUBFAMILY A ABCA"/>
    <property type="match status" value="1"/>
</dbReference>
<protein>
    <submittedName>
        <fullName evidence="14">ABC transporter domain-containing protein</fullName>
    </submittedName>
</protein>
<evidence type="ECO:0000256" key="6">
    <source>
        <dbReference type="ARBA" id="ARBA00022741"/>
    </source>
</evidence>
<evidence type="ECO:0000256" key="8">
    <source>
        <dbReference type="ARBA" id="ARBA00022989"/>
    </source>
</evidence>
<dbReference type="SUPFAM" id="SSF52540">
    <property type="entry name" value="P-loop containing nucleoside triphosphate hydrolases"/>
    <property type="match status" value="1"/>
</dbReference>
<dbReference type="OrthoDB" id="8061355at2759"/>
<dbReference type="GO" id="GO:0140359">
    <property type="term" value="F:ABC-type transporter activity"/>
    <property type="evidence" value="ECO:0007669"/>
    <property type="project" value="InterPro"/>
</dbReference>
<accession>A0A183G2Z0</accession>
<keyword evidence="3" id="KW-0813">Transport</keyword>
<keyword evidence="7" id="KW-0067">ATP-binding</keyword>
<dbReference type="GO" id="GO:0016020">
    <property type="term" value="C:membrane"/>
    <property type="evidence" value="ECO:0007669"/>
    <property type="project" value="UniProtKB-SubCell"/>
</dbReference>
<evidence type="ECO:0000259" key="11">
    <source>
        <dbReference type="PROSITE" id="PS50893"/>
    </source>
</evidence>
<comment type="subcellular location">
    <subcellularLocation>
        <location evidence="1">Membrane</location>
        <topology evidence="1">Multi-pass membrane protein</topology>
    </subcellularLocation>
</comment>